<feature type="domain" description="HTH luxR-type" evidence="1">
    <location>
        <begin position="122"/>
        <end position="187"/>
    </location>
</feature>
<dbReference type="SUPFAM" id="SSF46894">
    <property type="entry name" value="C-terminal effector domain of the bipartite response regulators"/>
    <property type="match status" value="1"/>
</dbReference>
<dbReference type="Gene3D" id="1.10.10.10">
    <property type="entry name" value="Winged helix-like DNA-binding domain superfamily/Winged helix DNA-binding domain"/>
    <property type="match status" value="1"/>
</dbReference>
<dbReference type="NCBIfam" id="TIGR00229">
    <property type="entry name" value="sensory_box"/>
    <property type="match status" value="1"/>
</dbReference>
<dbReference type="GO" id="GO:0006355">
    <property type="term" value="P:regulation of DNA-templated transcription"/>
    <property type="evidence" value="ECO:0007669"/>
    <property type="project" value="InterPro"/>
</dbReference>
<dbReference type="Gene3D" id="3.30.450.20">
    <property type="entry name" value="PAS domain"/>
    <property type="match status" value="1"/>
</dbReference>
<evidence type="ECO:0000313" key="2">
    <source>
        <dbReference type="EMBL" id="GGE61517.1"/>
    </source>
</evidence>
<dbReference type="InterPro" id="IPR000792">
    <property type="entry name" value="Tscrpt_reg_LuxR_C"/>
</dbReference>
<dbReference type="InterPro" id="IPR035965">
    <property type="entry name" value="PAS-like_dom_sf"/>
</dbReference>
<dbReference type="InterPro" id="IPR036388">
    <property type="entry name" value="WH-like_DNA-bd_sf"/>
</dbReference>
<reference evidence="2" key="1">
    <citation type="journal article" date="2014" name="Int. J. Syst. Evol. Microbiol.">
        <title>Complete genome sequence of Corynebacterium casei LMG S-19264T (=DSM 44701T), isolated from a smear-ripened cheese.</title>
        <authorList>
            <consortium name="US DOE Joint Genome Institute (JGI-PGF)"/>
            <person name="Walter F."/>
            <person name="Albersmeier A."/>
            <person name="Kalinowski J."/>
            <person name="Ruckert C."/>
        </authorList>
    </citation>
    <scope>NUCLEOTIDE SEQUENCE</scope>
    <source>
        <strain evidence="2">CGMCC 1.16012</strain>
    </source>
</reference>
<evidence type="ECO:0000313" key="3">
    <source>
        <dbReference type="Proteomes" id="UP000606730"/>
    </source>
</evidence>
<keyword evidence="3" id="KW-1185">Reference proteome</keyword>
<dbReference type="AlphaFoldDB" id="A0A917AMS3"/>
<dbReference type="Pfam" id="PF00196">
    <property type="entry name" value="GerE"/>
    <property type="match status" value="1"/>
</dbReference>
<dbReference type="PROSITE" id="PS50043">
    <property type="entry name" value="HTH_LUXR_2"/>
    <property type="match status" value="1"/>
</dbReference>
<dbReference type="InterPro" id="IPR016032">
    <property type="entry name" value="Sig_transdc_resp-reg_C-effctor"/>
</dbReference>
<dbReference type="InterPro" id="IPR000014">
    <property type="entry name" value="PAS"/>
</dbReference>
<dbReference type="InterPro" id="IPR013767">
    <property type="entry name" value="PAS_fold"/>
</dbReference>
<dbReference type="SUPFAM" id="SSF55785">
    <property type="entry name" value="PYP-like sensor domain (PAS domain)"/>
    <property type="match status" value="1"/>
</dbReference>
<dbReference type="PRINTS" id="PR00038">
    <property type="entry name" value="HTHLUXR"/>
</dbReference>
<gene>
    <name evidence="2" type="ORF">GCM10011517_31340</name>
</gene>
<proteinExistence type="predicted"/>
<organism evidence="2 3">
    <name type="scientific">Actibacterium pelagium</name>
    <dbReference type="NCBI Taxonomy" id="2029103"/>
    <lineage>
        <taxon>Bacteria</taxon>
        <taxon>Pseudomonadati</taxon>
        <taxon>Pseudomonadota</taxon>
        <taxon>Alphaproteobacteria</taxon>
        <taxon>Rhodobacterales</taxon>
        <taxon>Roseobacteraceae</taxon>
        <taxon>Actibacterium</taxon>
    </lineage>
</organism>
<dbReference type="Proteomes" id="UP000606730">
    <property type="component" value="Unassembled WGS sequence"/>
</dbReference>
<dbReference type="SMART" id="SM00421">
    <property type="entry name" value="HTH_LUXR"/>
    <property type="match status" value="1"/>
</dbReference>
<dbReference type="Pfam" id="PF00989">
    <property type="entry name" value="PAS"/>
    <property type="match status" value="1"/>
</dbReference>
<dbReference type="PROSITE" id="PS00622">
    <property type="entry name" value="HTH_LUXR_1"/>
    <property type="match status" value="1"/>
</dbReference>
<dbReference type="EMBL" id="BMKN01000003">
    <property type="protein sequence ID" value="GGE61517.1"/>
    <property type="molecule type" value="Genomic_DNA"/>
</dbReference>
<dbReference type="CDD" id="cd06170">
    <property type="entry name" value="LuxR_C_like"/>
    <property type="match status" value="1"/>
</dbReference>
<accession>A0A917AMS3</accession>
<evidence type="ECO:0000259" key="1">
    <source>
        <dbReference type="PROSITE" id="PS50043"/>
    </source>
</evidence>
<protein>
    <recommendedName>
        <fullName evidence="1">HTH luxR-type domain-containing protein</fullName>
    </recommendedName>
</protein>
<dbReference type="GO" id="GO:0003677">
    <property type="term" value="F:DNA binding"/>
    <property type="evidence" value="ECO:0007669"/>
    <property type="project" value="InterPro"/>
</dbReference>
<comment type="caution">
    <text evidence="2">The sequence shown here is derived from an EMBL/GenBank/DDBJ whole genome shotgun (WGS) entry which is preliminary data.</text>
</comment>
<dbReference type="CDD" id="cd00130">
    <property type="entry name" value="PAS"/>
    <property type="match status" value="1"/>
</dbReference>
<reference evidence="2" key="2">
    <citation type="submission" date="2020-09" db="EMBL/GenBank/DDBJ databases">
        <authorList>
            <person name="Sun Q."/>
            <person name="Zhou Y."/>
        </authorList>
    </citation>
    <scope>NUCLEOTIDE SEQUENCE</scope>
    <source>
        <strain evidence="2">CGMCC 1.16012</strain>
    </source>
</reference>
<name>A0A917AMS3_9RHOB</name>
<sequence length="188" mass="21475">MFTVWRVMQSFNEIAFQSAPVGIALIERRVIRACNQMFCTLTGFDKKALLNQSSRVFYASDEEFERVRDVGLKELRDGRDYSDMRLLRRSDGSSIWCRFRAQAMNPNDPLEQTVLTYAKVADTNDKPDLTAREMDVILGLRAGQTSKQIAILLGLSPRTVEDVRARLLAKFKSKNALEMLAKFTNLEN</sequence>